<feature type="domain" description="DUF155" evidence="2">
    <location>
        <begin position="1"/>
        <end position="102"/>
    </location>
</feature>
<dbReference type="AlphaFoldDB" id="A0A2T9ZF12"/>
<evidence type="ECO:0000313" key="3">
    <source>
        <dbReference type="EMBL" id="PVV03194.1"/>
    </source>
</evidence>
<comment type="caution">
    <text evidence="3">The sequence shown here is derived from an EMBL/GenBank/DDBJ whole genome shotgun (WGS) entry which is preliminary data.</text>
</comment>
<organism evidence="3 4">
    <name type="scientific">Smittium megazygosporum</name>
    <dbReference type="NCBI Taxonomy" id="133381"/>
    <lineage>
        <taxon>Eukaryota</taxon>
        <taxon>Fungi</taxon>
        <taxon>Fungi incertae sedis</taxon>
        <taxon>Zoopagomycota</taxon>
        <taxon>Kickxellomycotina</taxon>
        <taxon>Harpellomycetes</taxon>
        <taxon>Harpellales</taxon>
        <taxon>Legeriomycetaceae</taxon>
        <taxon>Smittium</taxon>
    </lineage>
</organism>
<comment type="similarity">
    <text evidence="1">Belongs to the RMD1/sif2 family.</text>
</comment>
<sequence>MLSFSHAIAQSVKLDQFEEFVETTIFNTKKIPQSLALHGIVNMSRSALMKKIGMLYIVRVNINLVSNILDTPEMFWYEPELQSVYENASKYLEISSRVELLNHKVSVIGDMLKVLRDHVNGSKPLDIIVMSIETFLFYSQS</sequence>
<dbReference type="InterPro" id="IPR003734">
    <property type="entry name" value="DUF155"/>
</dbReference>
<proteinExistence type="inferred from homology"/>
<reference evidence="3 4" key="1">
    <citation type="journal article" date="2018" name="MBio">
        <title>Comparative Genomics Reveals the Core Gene Toolbox for the Fungus-Insect Symbiosis.</title>
        <authorList>
            <person name="Wang Y."/>
            <person name="Stata M."/>
            <person name="Wang W."/>
            <person name="Stajich J.E."/>
            <person name="White M.M."/>
            <person name="Moncalvo J.M."/>
        </authorList>
    </citation>
    <scope>NUCLEOTIDE SEQUENCE [LARGE SCALE GENOMIC DNA]</scope>
    <source>
        <strain evidence="3 4">SC-DP-2</strain>
    </source>
</reference>
<dbReference type="GO" id="GO:0005739">
    <property type="term" value="C:mitochondrion"/>
    <property type="evidence" value="ECO:0007669"/>
    <property type="project" value="UniProtKB-ARBA"/>
</dbReference>
<evidence type="ECO:0000259" key="2">
    <source>
        <dbReference type="Pfam" id="PF02582"/>
    </source>
</evidence>
<evidence type="ECO:0000313" key="4">
    <source>
        <dbReference type="Proteomes" id="UP000245609"/>
    </source>
</evidence>
<accession>A0A2T9ZF12</accession>
<gene>
    <name evidence="3" type="ORF">BB560_002329</name>
</gene>
<protein>
    <recommendedName>
        <fullName evidence="2">DUF155 domain-containing protein</fullName>
    </recommendedName>
</protein>
<dbReference type="PANTHER" id="PTHR16255:SF15">
    <property type="entry name" value="SPORULATION PROTEIN RMD1"/>
    <property type="match status" value="1"/>
</dbReference>
<dbReference type="PANTHER" id="PTHR16255">
    <property type="entry name" value="REQUIRED FOR MEIOTIC NUCLEAR DIVISION PROTEIN 1 HOMOLOG"/>
    <property type="match status" value="1"/>
</dbReference>
<dbReference type="Pfam" id="PF02582">
    <property type="entry name" value="DUF155"/>
    <property type="match status" value="1"/>
</dbReference>
<dbReference type="OrthoDB" id="18302at2759"/>
<dbReference type="Proteomes" id="UP000245609">
    <property type="component" value="Unassembled WGS sequence"/>
</dbReference>
<dbReference type="InterPro" id="IPR051624">
    <property type="entry name" value="RMD1/Sad1-interacting"/>
</dbReference>
<evidence type="ECO:0000256" key="1">
    <source>
        <dbReference type="ARBA" id="ARBA00008306"/>
    </source>
</evidence>
<name>A0A2T9ZF12_9FUNG</name>
<keyword evidence="4" id="KW-1185">Reference proteome</keyword>
<dbReference type="EMBL" id="MBFS01000264">
    <property type="protein sequence ID" value="PVV03194.1"/>
    <property type="molecule type" value="Genomic_DNA"/>
</dbReference>